<dbReference type="Gene3D" id="1.25.40.20">
    <property type="entry name" value="Ankyrin repeat-containing domain"/>
    <property type="match status" value="1"/>
</dbReference>
<dbReference type="InterPro" id="IPR036770">
    <property type="entry name" value="Ankyrin_rpt-contain_sf"/>
</dbReference>
<sequence length="299" mass="34209">MVELYDRQKDKVESTNQPKLYRAAMEGNWKDAKAIFDIDRKAKTRKISNLGMTALHVAASCGQSEFVVEMVKKLSKKQLEGRDTHGCTALQMWGLPKQWWRRTQICLTLGKPITHLLLNGDIPQTTRKWWIISTKLLRTKNLVIPSRVIHLLISLWQSFLRGPMPLAFRNGHKLSLWKSLIYGLVQVDAEETKHKNFHSPADVAKSTAVSFFVFLSKFSKDKHTERLLLHAAIEHRRVEIFNLMVALIGKNTKAHAHLNVEGANNCLHLGAKLASMPQLHSVPGLAFHMQRELQRFDIE</sequence>
<reference evidence="2" key="1">
    <citation type="submission" date="2025-08" db="UniProtKB">
        <authorList>
            <consortium name="RefSeq"/>
        </authorList>
    </citation>
    <scope>IDENTIFICATION</scope>
    <source>
        <tissue evidence="2">Leaves</tissue>
    </source>
</reference>
<evidence type="ECO:0000313" key="1">
    <source>
        <dbReference type="Proteomes" id="UP001652660"/>
    </source>
</evidence>
<dbReference type="Pfam" id="PF00023">
    <property type="entry name" value="Ank"/>
    <property type="match status" value="1"/>
</dbReference>
<dbReference type="PANTHER" id="PTHR47303:SF1">
    <property type="entry name" value="NF-KAPPA-B INHIBITOR BETA"/>
    <property type="match status" value="1"/>
</dbReference>
<dbReference type="GeneID" id="113711214"/>
<proteinExistence type="predicted"/>
<protein>
    <submittedName>
        <fullName evidence="2">Uncharacterized protein</fullName>
    </submittedName>
</protein>
<dbReference type="InterPro" id="IPR002110">
    <property type="entry name" value="Ankyrin_rpt"/>
</dbReference>
<organism evidence="1 2">
    <name type="scientific">Coffea arabica</name>
    <name type="common">Arabian coffee</name>
    <dbReference type="NCBI Taxonomy" id="13443"/>
    <lineage>
        <taxon>Eukaryota</taxon>
        <taxon>Viridiplantae</taxon>
        <taxon>Streptophyta</taxon>
        <taxon>Embryophyta</taxon>
        <taxon>Tracheophyta</taxon>
        <taxon>Spermatophyta</taxon>
        <taxon>Magnoliopsida</taxon>
        <taxon>eudicotyledons</taxon>
        <taxon>Gunneridae</taxon>
        <taxon>Pentapetalae</taxon>
        <taxon>asterids</taxon>
        <taxon>lamiids</taxon>
        <taxon>Gentianales</taxon>
        <taxon>Rubiaceae</taxon>
        <taxon>Ixoroideae</taxon>
        <taxon>Gardenieae complex</taxon>
        <taxon>Bertiereae - Coffeeae clade</taxon>
        <taxon>Coffeeae</taxon>
        <taxon>Coffea</taxon>
    </lineage>
</organism>
<accession>A0ABM4VZJ6</accession>
<dbReference type="PANTHER" id="PTHR47303">
    <property type="match status" value="1"/>
</dbReference>
<keyword evidence="1" id="KW-1185">Reference proteome</keyword>
<dbReference type="SUPFAM" id="SSF48403">
    <property type="entry name" value="Ankyrin repeat"/>
    <property type="match status" value="1"/>
</dbReference>
<gene>
    <name evidence="2" type="primary">LOC113711214</name>
</gene>
<dbReference type="RefSeq" id="XP_071924958.1">
    <property type="nucleotide sequence ID" value="XM_072068857.1"/>
</dbReference>
<evidence type="ECO:0000313" key="2">
    <source>
        <dbReference type="RefSeq" id="XP_071924958.1"/>
    </source>
</evidence>
<name>A0ABM4VZJ6_COFAR</name>
<dbReference type="Proteomes" id="UP001652660">
    <property type="component" value="Chromosome 10c"/>
</dbReference>